<gene>
    <name evidence="1" type="ORF">M404DRAFT_98821</name>
</gene>
<reference evidence="1 2" key="1">
    <citation type="submission" date="2014-04" db="EMBL/GenBank/DDBJ databases">
        <authorList>
            <consortium name="DOE Joint Genome Institute"/>
            <person name="Kuo A."/>
            <person name="Kohler A."/>
            <person name="Costa M.D."/>
            <person name="Nagy L.G."/>
            <person name="Floudas D."/>
            <person name="Copeland A."/>
            <person name="Barry K.W."/>
            <person name="Cichocki N."/>
            <person name="Veneault-Fourrey C."/>
            <person name="LaButti K."/>
            <person name="Lindquist E.A."/>
            <person name="Lipzen A."/>
            <person name="Lundell T."/>
            <person name="Morin E."/>
            <person name="Murat C."/>
            <person name="Sun H."/>
            <person name="Tunlid A."/>
            <person name="Henrissat B."/>
            <person name="Grigoriev I.V."/>
            <person name="Hibbett D.S."/>
            <person name="Martin F."/>
            <person name="Nordberg H.P."/>
            <person name="Cantor M.N."/>
            <person name="Hua S.X."/>
        </authorList>
    </citation>
    <scope>NUCLEOTIDE SEQUENCE [LARGE SCALE GENOMIC DNA]</scope>
    <source>
        <strain evidence="1 2">Marx 270</strain>
    </source>
</reference>
<reference evidence="2" key="2">
    <citation type="submission" date="2015-01" db="EMBL/GenBank/DDBJ databases">
        <title>Evolutionary Origins and Diversification of the Mycorrhizal Mutualists.</title>
        <authorList>
            <consortium name="DOE Joint Genome Institute"/>
            <consortium name="Mycorrhizal Genomics Consortium"/>
            <person name="Kohler A."/>
            <person name="Kuo A."/>
            <person name="Nagy L.G."/>
            <person name="Floudas D."/>
            <person name="Copeland A."/>
            <person name="Barry K.W."/>
            <person name="Cichocki N."/>
            <person name="Veneault-Fourrey C."/>
            <person name="LaButti K."/>
            <person name="Lindquist E.A."/>
            <person name="Lipzen A."/>
            <person name="Lundell T."/>
            <person name="Morin E."/>
            <person name="Murat C."/>
            <person name="Riley R."/>
            <person name="Ohm R."/>
            <person name="Sun H."/>
            <person name="Tunlid A."/>
            <person name="Henrissat B."/>
            <person name="Grigoriev I.V."/>
            <person name="Hibbett D.S."/>
            <person name="Martin F."/>
        </authorList>
    </citation>
    <scope>NUCLEOTIDE SEQUENCE [LARGE SCALE GENOMIC DNA]</scope>
    <source>
        <strain evidence="2">Marx 270</strain>
    </source>
</reference>
<organism evidence="1 2">
    <name type="scientific">Pisolithus tinctorius Marx 270</name>
    <dbReference type="NCBI Taxonomy" id="870435"/>
    <lineage>
        <taxon>Eukaryota</taxon>
        <taxon>Fungi</taxon>
        <taxon>Dikarya</taxon>
        <taxon>Basidiomycota</taxon>
        <taxon>Agaricomycotina</taxon>
        <taxon>Agaricomycetes</taxon>
        <taxon>Agaricomycetidae</taxon>
        <taxon>Boletales</taxon>
        <taxon>Sclerodermatineae</taxon>
        <taxon>Pisolithaceae</taxon>
        <taxon>Pisolithus</taxon>
    </lineage>
</organism>
<dbReference type="InParanoid" id="A0A0C3MZ56"/>
<dbReference type="EMBL" id="KN832110">
    <property type="protein sequence ID" value="KIN94174.1"/>
    <property type="molecule type" value="Genomic_DNA"/>
</dbReference>
<dbReference type="AlphaFoldDB" id="A0A0C3MZ56"/>
<name>A0A0C3MZ56_PISTI</name>
<evidence type="ECO:0000313" key="2">
    <source>
        <dbReference type="Proteomes" id="UP000054217"/>
    </source>
</evidence>
<dbReference type="OrthoDB" id="2634326at2759"/>
<proteinExistence type="predicted"/>
<sequence length="280" mass="31778">IPKPHSLFALAWRKASKDMSRVKSGIVDPGYHFPKPMLLVNVTTPERKKTYILNWLSARPAWMNRGDIWSLQKSPSPQMWRDFLNGTDTERSPSGTQSASTKLAVQVILGDIIQAAHDDPVRTSEEIEWRGMQVRASSLSDPPLHFTRSLLWELYKLNFRYELRTLDQALVPQLWPDSLDKYTRQSLLWSIFPGGCGLSSWSAPLPREPRDLGLTASEMEVALPYLNKFCQLLSAWPGAPFHLKSPIELDGCGNQAAYEAFILACEFYIQTAFDYLGHQP</sequence>
<feature type="non-terminal residue" evidence="1">
    <location>
        <position position="280"/>
    </location>
</feature>
<dbReference type="HOGENOM" id="CLU_046162_0_0_1"/>
<accession>A0A0C3MZ56</accession>
<keyword evidence="2" id="KW-1185">Reference proteome</keyword>
<protein>
    <submittedName>
        <fullName evidence="1">Uncharacterized protein</fullName>
    </submittedName>
</protein>
<feature type="non-terminal residue" evidence="1">
    <location>
        <position position="1"/>
    </location>
</feature>
<dbReference type="Proteomes" id="UP000054217">
    <property type="component" value="Unassembled WGS sequence"/>
</dbReference>
<evidence type="ECO:0000313" key="1">
    <source>
        <dbReference type="EMBL" id="KIN94174.1"/>
    </source>
</evidence>